<dbReference type="KEGG" id="pprt:ET464_08550"/>
<dbReference type="Proteomes" id="UP000293568">
    <property type="component" value="Chromosome"/>
</dbReference>
<evidence type="ECO:0000313" key="4">
    <source>
        <dbReference type="EMBL" id="QAY66452.1"/>
    </source>
</evidence>
<dbReference type="InterPro" id="IPR036663">
    <property type="entry name" value="Fumarylacetoacetase_C_sf"/>
</dbReference>
<comment type="similarity">
    <text evidence="1">Belongs to the FAH family.</text>
</comment>
<keyword evidence="5" id="KW-1185">Reference proteome</keyword>
<sequence length="287" mass="30884">MKLATISVRGIEQAAVVTPGGYVLMETVNQLEGTGWSTDMFELVASGQLAGLTDWYNEGGWEALEGLERVALSEAQAAPLYRHPRKIWGIGMNYVTDPEELKHVPEGSEPVSFMKPDTTIIGPGNAIRLPVQSAEVTAEAELAIIIGKECRSIEAEEAGAYIAGYAAALDVTAADIHARNQRFLTRAKSFDTFFSFGSELLTADAVDDVAALQVETWHNGEQRHVNVISNMRYQPSLIVAFHSQVMTLLPGDVILTGTPGAVLIRDGDTVQCRISGGLSPLCNPVSV</sequence>
<dbReference type="GO" id="GO:0046872">
    <property type="term" value="F:metal ion binding"/>
    <property type="evidence" value="ECO:0007669"/>
    <property type="project" value="UniProtKB-KW"/>
</dbReference>
<dbReference type="Gene3D" id="3.90.850.10">
    <property type="entry name" value="Fumarylacetoacetase-like, C-terminal domain"/>
    <property type="match status" value="1"/>
</dbReference>
<dbReference type="EMBL" id="CP035492">
    <property type="protein sequence ID" value="QAY66452.1"/>
    <property type="molecule type" value="Genomic_DNA"/>
</dbReference>
<accession>A0A4P6EU34</accession>
<name>A0A4P6EU34_9BACL</name>
<dbReference type="SUPFAM" id="SSF56529">
    <property type="entry name" value="FAH"/>
    <property type="match status" value="1"/>
</dbReference>
<evidence type="ECO:0000256" key="1">
    <source>
        <dbReference type="ARBA" id="ARBA00010211"/>
    </source>
</evidence>
<keyword evidence="4" id="KW-0378">Hydrolase</keyword>
<evidence type="ECO:0000259" key="3">
    <source>
        <dbReference type="Pfam" id="PF01557"/>
    </source>
</evidence>
<dbReference type="GO" id="GO:0044281">
    <property type="term" value="P:small molecule metabolic process"/>
    <property type="evidence" value="ECO:0007669"/>
    <property type="project" value="UniProtKB-ARBA"/>
</dbReference>
<keyword evidence="2" id="KW-0479">Metal-binding</keyword>
<dbReference type="Pfam" id="PF01557">
    <property type="entry name" value="FAA_hydrolase"/>
    <property type="match status" value="1"/>
</dbReference>
<gene>
    <name evidence="4" type="ORF">ET464_08550</name>
</gene>
<dbReference type="GO" id="GO:0016787">
    <property type="term" value="F:hydrolase activity"/>
    <property type="evidence" value="ECO:0007669"/>
    <property type="project" value="UniProtKB-KW"/>
</dbReference>
<dbReference type="RefSeq" id="WP_129440053.1">
    <property type="nucleotide sequence ID" value="NZ_CP035492.1"/>
</dbReference>
<dbReference type="PANTHER" id="PTHR42796">
    <property type="entry name" value="FUMARYLACETOACETATE HYDROLASE DOMAIN-CONTAINING PROTEIN 2A-RELATED"/>
    <property type="match status" value="1"/>
</dbReference>
<reference evidence="4 5" key="1">
    <citation type="submission" date="2019-01" db="EMBL/GenBank/DDBJ databases">
        <title>Genome sequencing of strain FW100M-2.</title>
        <authorList>
            <person name="Heo J."/>
            <person name="Kim S.-J."/>
            <person name="Kim J.-S."/>
            <person name="Hong S.-B."/>
            <person name="Kwon S.-W."/>
        </authorList>
    </citation>
    <scope>NUCLEOTIDE SEQUENCE [LARGE SCALE GENOMIC DNA]</scope>
    <source>
        <strain evidence="4 5">FW100M-2</strain>
    </source>
</reference>
<evidence type="ECO:0000313" key="5">
    <source>
        <dbReference type="Proteomes" id="UP000293568"/>
    </source>
</evidence>
<dbReference type="PANTHER" id="PTHR42796:SF4">
    <property type="entry name" value="FUMARYLACETOACETATE HYDROLASE DOMAIN-CONTAINING PROTEIN 2A"/>
    <property type="match status" value="1"/>
</dbReference>
<evidence type="ECO:0000256" key="2">
    <source>
        <dbReference type="ARBA" id="ARBA00022723"/>
    </source>
</evidence>
<feature type="domain" description="Fumarylacetoacetase-like C-terminal" evidence="3">
    <location>
        <begin position="86"/>
        <end position="285"/>
    </location>
</feature>
<proteinExistence type="inferred from homology"/>
<dbReference type="AlphaFoldDB" id="A0A4P6EU34"/>
<protein>
    <submittedName>
        <fullName evidence="4">FAA hydrolase family protein</fullName>
    </submittedName>
</protein>
<dbReference type="InterPro" id="IPR011234">
    <property type="entry name" value="Fumarylacetoacetase-like_C"/>
</dbReference>
<dbReference type="InterPro" id="IPR051121">
    <property type="entry name" value="FAH"/>
</dbReference>
<organism evidence="4 5">
    <name type="scientific">Paenibacillus protaetiae</name>
    <dbReference type="NCBI Taxonomy" id="2509456"/>
    <lineage>
        <taxon>Bacteria</taxon>
        <taxon>Bacillati</taxon>
        <taxon>Bacillota</taxon>
        <taxon>Bacilli</taxon>
        <taxon>Bacillales</taxon>
        <taxon>Paenibacillaceae</taxon>
        <taxon>Paenibacillus</taxon>
    </lineage>
</organism>
<dbReference type="OrthoDB" id="9805307at2"/>